<dbReference type="Gene3D" id="3.40.30.10">
    <property type="entry name" value="Glutaredoxin"/>
    <property type="match status" value="1"/>
</dbReference>
<feature type="region of interest" description="Disordered" evidence="1">
    <location>
        <begin position="1"/>
        <end position="31"/>
    </location>
</feature>
<sequence>MSSAGSSARPTRNERREAAREKAREFREMQKRRNRRNKLLTRGGIIVAAVAVCALVLAIVLTSTRPPGPGPANMASDGIVLVGEGGVVKAVRNPGIPSGGKPTPSTPDNSGKVANIVVYADYQCPACKGFEMVNSETILNFVKSGAATLEIHPISALDNASAGTHYSSRATNAAACVANYSPDKFLDFNTLLFANQTPEGKAGLTNAQLKSYAAQAGATGVDSCIDTNQFKSWVQDATNRAFTGPLPNTDVKSIATTPTVLVNGTYYNDASLPKDKQRSIVNADEFRTFVLDATGASLNKANVTPTPTPTG</sequence>
<dbReference type="Proteomes" id="UP000219994">
    <property type="component" value="Unassembled WGS sequence"/>
</dbReference>
<evidence type="ECO:0000259" key="3">
    <source>
        <dbReference type="Pfam" id="PF13462"/>
    </source>
</evidence>
<dbReference type="SUPFAM" id="SSF52833">
    <property type="entry name" value="Thioredoxin-like"/>
    <property type="match status" value="1"/>
</dbReference>
<dbReference type="InterPro" id="IPR036249">
    <property type="entry name" value="Thioredoxin-like_sf"/>
</dbReference>
<keyword evidence="2" id="KW-0812">Transmembrane</keyword>
<protein>
    <recommendedName>
        <fullName evidence="3">Thioredoxin-like fold domain-containing protein</fullName>
    </recommendedName>
</protein>
<dbReference type="AlphaFoldDB" id="A0A2A6FNX7"/>
<dbReference type="EMBL" id="NAEP01000052">
    <property type="protein sequence ID" value="PDQ34449.1"/>
    <property type="molecule type" value="Genomic_DNA"/>
</dbReference>
<evidence type="ECO:0000313" key="5">
    <source>
        <dbReference type="Proteomes" id="UP000219994"/>
    </source>
</evidence>
<keyword evidence="2" id="KW-1133">Transmembrane helix</keyword>
<comment type="caution">
    <text evidence="4">The sequence shown here is derived from an EMBL/GenBank/DDBJ whole genome shotgun (WGS) entry which is preliminary data.</text>
</comment>
<name>A0A2A6FNX7_9MICO</name>
<feature type="domain" description="Thioredoxin-like fold" evidence="3">
    <location>
        <begin position="115"/>
        <end position="278"/>
    </location>
</feature>
<dbReference type="InterPro" id="IPR012336">
    <property type="entry name" value="Thioredoxin-like_fold"/>
</dbReference>
<dbReference type="Pfam" id="PF13462">
    <property type="entry name" value="Thioredoxin_4"/>
    <property type="match status" value="1"/>
</dbReference>
<organism evidence="4 5">
    <name type="scientific">Candidatus Lumbricidiphila eiseniae</name>
    <dbReference type="NCBI Taxonomy" id="1969409"/>
    <lineage>
        <taxon>Bacteria</taxon>
        <taxon>Bacillati</taxon>
        <taxon>Actinomycetota</taxon>
        <taxon>Actinomycetes</taxon>
        <taxon>Micrococcales</taxon>
        <taxon>Microbacteriaceae</taxon>
        <taxon>Candidatus Lumbricidiphila</taxon>
    </lineage>
</organism>
<feature type="compositionally biased region" description="Basic and acidic residues" evidence="1">
    <location>
        <begin position="11"/>
        <end position="31"/>
    </location>
</feature>
<gene>
    <name evidence="4" type="ORF">B5766_10980</name>
</gene>
<evidence type="ECO:0000256" key="1">
    <source>
        <dbReference type="SAM" id="MobiDB-lite"/>
    </source>
</evidence>
<accession>A0A2A6FNX7</accession>
<reference evidence="5" key="1">
    <citation type="submission" date="2017-03" db="EMBL/GenBank/DDBJ databases">
        <authorList>
            <person name="Lund M.B."/>
        </authorList>
    </citation>
    <scope>NUCLEOTIDE SEQUENCE [LARGE SCALE GENOMIC DNA]</scope>
</reference>
<evidence type="ECO:0000256" key="2">
    <source>
        <dbReference type="SAM" id="Phobius"/>
    </source>
</evidence>
<proteinExistence type="predicted"/>
<evidence type="ECO:0000313" key="4">
    <source>
        <dbReference type="EMBL" id="PDQ34449.1"/>
    </source>
</evidence>
<keyword evidence="2" id="KW-0472">Membrane</keyword>
<feature type="transmembrane region" description="Helical" evidence="2">
    <location>
        <begin position="39"/>
        <end position="61"/>
    </location>
</feature>
<dbReference type="CDD" id="cd02972">
    <property type="entry name" value="DsbA_family"/>
    <property type="match status" value="1"/>
</dbReference>